<feature type="chain" id="PRO_5047290863" evidence="1">
    <location>
        <begin position="26"/>
        <end position="86"/>
    </location>
</feature>
<keyword evidence="3" id="KW-1185">Reference proteome</keyword>
<comment type="caution">
    <text evidence="2">The sequence shown here is derived from an EMBL/GenBank/DDBJ whole genome shotgun (WGS) entry which is preliminary data.</text>
</comment>
<evidence type="ECO:0000313" key="3">
    <source>
        <dbReference type="Proteomes" id="UP001314635"/>
    </source>
</evidence>
<evidence type="ECO:0000256" key="1">
    <source>
        <dbReference type="SAM" id="SignalP"/>
    </source>
</evidence>
<dbReference type="RefSeq" id="WP_172238893.1">
    <property type="nucleotide sequence ID" value="NZ_JABFDP010000020.1"/>
</dbReference>
<accession>A0ABS5GI17</accession>
<sequence>MTNPLLKIIVLSSVLGVATASVARADCESDLKQLEQAFKTPSLKPEAKAALDEAKAKAVPALKKDDDKTCHTAIAEGMTKAGLTLK</sequence>
<protein>
    <submittedName>
        <fullName evidence="2">Uncharacterized protein</fullName>
    </submittedName>
</protein>
<evidence type="ECO:0000313" key="2">
    <source>
        <dbReference type="EMBL" id="MBR1140975.1"/>
    </source>
</evidence>
<gene>
    <name evidence="2" type="ORF">JQ619_35035</name>
</gene>
<keyword evidence="1" id="KW-0732">Signal</keyword>
<organism evidence="2 3">
    <name type="scientific">Bradyrhizobium denitrificans</name>
    <dbReference type="NCBI Taxonomy" id="2734912"/>
    <lineage>
        <taxon>Bacteria</taxon>
        <taxon>Pseudomonadati</taxon>
        <taxon>Pseudomonadota</taxon>
        <taxon>Alphaproteobacteria</taxon>
        <taxon>Hyphomicrobiales</taxon>
        <taxon>Nitrobacteraceae</taxon>
        <taxon>Bradyrhizobium</taxon>
    </lineage>
</organism>
<reference evidence="3" key="1">
    <citation type="journal article" date="2021" name="ISME J.">
        <title>Evolutionary origin and ecological implication of a unique nif island in free-living Bradyrhizobium lineages.</title>
        <authorList>
            <person name="Tao J."/>
        </authorList>
    </citation>
    <scope>NUCLEOTIDE SEQUENCE [LARGE SCALE GENOMIC DNA]</scope>
    <source>
        <strain evidence="3">SZCCT0094</strain>
    </source>
</reference>
<dbReference type="EMBL" id="JAFCLK010000053">
    <property type="protein sequence ID" value="MBR1140975.1"/>
    <property type="molecule type" value="Genomic_DNA"/>
</dbReference>
<dbReference type="Proteomes" id="UP001314635">
    <property type="component" value="Unassembled WGS sequence"/>
</dbReference>
<feature type="signal peptide" evidence="1">
    <location>
        <begin position="1"/>
        <end position="25"/>
    </location>
</feature>
<name>A0ABS5GI17_9BRAD</name>
<proteinExistence type="predicted"/>